<dbReference type="SMART" id="SM00239">
    <property type="entry name" value="C2"/>
    <property type="match status" value="1"/>
</dbReference>
<evidence type="ECO:0000313" key="3">
    <source>
        <dbReference type="Proteomes" id="UP001141327"/>
    </source>
</evidence>
<organism evidence="2 3">
    <name type="scientific">Paratrimastix pyriformis</name>
    <dbReference type="NCBI Taxonomy" id="342808"/>
    <lineage>
        <taxon>Eukaryota</taxon>
        <taxon>Metamonada</taxon>
        <taxon>Preaxostyla</taxon>
        <taxon>Paratrimastigidae</taxon>
        <taxon>Paratrimastix</taxon>
    </lineage>
</organism>
<proteinExistence type="predicted"/>
<comment type="caution">
    <text evidence="2">The sequence shown here is derived from an EMBL/GenBank/DDBJ whole genome shotgun (WGS) entry which is preliminary data.</text>
</comment>
<dbReference type="SUPFAM" id="SSF49562">
    <property type="entry name" value="C2 domain (Calcium/lipid-binding domain, CaLB)"/>
    <property type="match status" value="1"/>
</dbReference>
<name>A0ABQ8ULV5_9EUKA</name>
<dbReference type="EMBL" id="JAPMOS010000040">
    <property type="protein sequence ID" value="KAJ4457755.1"/>
    <property type="molecule type" value="Genomic_DNA"/>
</dbReference>
<reference evidence="2" key="1">
    <citation type="journal article" date="2022" name="bioRxiv">
        <title>Genomics of Preaxostyla Flagellates Illuminates Evolutionary Transitions and the Path Towards Mitochondrial Loss.</title>
        <authorList>
            <person name="Novak L.V.F."/>
            <person name="Treitli S.C."/>
            <person name="Pyrih J."/>
            <person name="Halakuc P."/>
            <person name="Pipaliya S.V."/>
            <person name="Vacek V."/>
            <person name="Brzon O."/>
            <person name="Soukal P."/>
            <person name="Eme L."/>
            <person name="Dacks J.B."/>
            <person name="Karnkowska A."/>
            <person name="Elias M."/>
            <person name="Hampl V."/>
        </authorList>
    </citation>
    <scope>NUCLEOTIDE SEQUENCE</scope>
    <source>
        <strain evidence="2">RCP-MX</strain>
    </source>
</reference>
<dbReference type="Pfam" id="PF00168">
    <property type="entry name" value="C2"/>
    <property type="match status" value="1"/>
</dbReference>
<evidence type="ECO:0000259" key="1">
    <source>
        <dbReference type="PROSITE" id="PS50004"/>
    </source>
</evidence>
<dbReference type="InterPro" id="IPR000008">
    <property type="entry name" value="C2_dom"/>
</dbReference>
<sequence length="141" mass="15779">MTELFSCTIHCRNLKQSFFNRLTPQVILVSPDPFIQIRVPRTEVLPSGTLNPNFVQKISFVADPSRNPTASLHFQLWDINAPARVDDLNKQALHAVAHFPLHDLLAEPLFEHDLVSAKDGDEAGRISLITSRQPLASVCRS</sequence>
<protein>
    <recommendedName>
        <fullName evidence="1">C2 domain-containing protein</fullName>
    </recommendedName>
</protein>
<feature type="domain" description="C2" evidence="1">
    <location>
        <begin position="1"/>
        <end position="114"/>
    </location>
</feature>
<dbReference type="PROSITE" id="PS50004">
    <property type="entry name" value="C2"/>
    <property type="match status" value="1"/>
</dbReference>
<gene>
    <name evidence="2" type="ORF">PAPYR_6685</name>
</gene>
<accession>A0ABQ8ULV5</accession>
<evidence type="ECO:0000313" key="2">
    <source>
        <dbReference type="EMBL" id="KAJ4457755.1"/>
    </source>
</evidence>
<dbReference type="Gene3D" id="2.60.40.150">
    <property type="entry name" value="C2 domain"/>
    <property type="match status" value="1"/>
</dbReference>
<dbReference type="InterPro" id="IPR035892">
    <property type="entry name" value="C2_domain_sf"/>
</dbReference>
<dbReference type="Proteomes" id="UP001141327">
    <property type="component" value="Unassembled WGS sequence"/>
</dbReference>
<keyword evidence="3" id="KW-1185">Reference proteome</keyword>